<comment type="caution">
    <text evidence="1">The sequence shown here is derived from an EMBL/GenBank/DDBJ whole genome shotgun (WGS) entry which is preliminary data.</text>
</comment>
<proteinExistence type="predicted"/>
<name>A0A7J6WS85_THATH</name>
<evidence type="ECO:0000313" key="2">
    <source>
        <dbReference type="Proteomes" id="UP000554482"/>
    </source>
</evidence>
<gene>
    <name evidence="1" type="ORF">FRX31_010175</name>
</gene>
<accession>A0A7J6WS85</accession>
<keyword evidence="2" id="KW-1185">Reference proteome</keyword>
<reference evidence="1 2" key="1">
    <citation type="submission" date="2020-06" db="EMBL/GenBank/DDBJ databases">
        <title>Transcriptomic and genomic resources for Thalictrum thalictroides and T. hernandezii: Facilitating candidate gene discovery in an emerging model plant lineage.</title>
        <authorList>
            <person name="Arias T."/>
            <person name="Riano-Pachon D.M."/>
            <person name="Di Stilio V.S."/>
        </authorList>
    </citation>
    <scope>NUCLEOTIDE SEQUENCE [LARGE SCALE GENOMIC DNA]</scope>
    <source>
        <strain evidence="2">cv. WT478/WT964</strain>
        <tissue evidence="1">Leaves</tissue>
    </source>
</reference>
<dbReference type="AlphaFoldDB" id="A0A7J6WS85"/>
<dbReference type="EMBL" id="JABWDY010010986">
    <property type="protein sequence ID" value="KAF5200239.1"/>
    <property type="molecule type" value="Genomic_DNA"/>
</dbReference>
<dbReference type="OrthoDB" id="1720284at2759"/>
<evidence type="ECO:0000313" key="1">
    <source>
        <dbReference type="EMBL" id="KAF5200239.1"/>
    </source>
</evidence>
<organism evidence="1 2">
    <name type="scientific">Thalictrum thalictroides</name>
    <name type="common">Rue-anemone</name>
    <name type="synonym">Anemone thalictroides</name>
    <dbReference type="NCBI Taxonomy" id="46969"/>
    <lineage>
        <taxon>Eukaryota</taxon>
        <taxon>Viridiplantae</taxon>
        <taxon>Streptophyta</taxon>
        <taxon>Embryophyta</taxon>
        <taxon>Tracheophyta</taxon>
        <taxon>Spermatophyta</taxon>
        <taxon>Magnoliopsida</taxon>
        <taxon>Ranunculales</taxon>
        <taxon>Ranunculaceae</taxon>
        <taxon>Thalictroideae</taxon>
        <taxon>Thalictrum</taxon>
    </lineage>
</organism>
<dbReference type="Proteomes" id="UP000554482">
    <property type="component" value="Unassembled WGS sequence"/>
</dbReference>
<protein>
    <submittedName>
        <fullName evidence="1">Uncharacterized protein</fullName>
    </submittedName>
</protein>
<sequence length="104" mass="11441">MASGGRSGSNSKGFDFNTDDVLCPYDDFGNQETSSNGKQTDHVVDGTNSGKIVEMYKVLVLDYLRELHQVVPCCFDLLVLHLEISVLVEYQGHHLRSAIAAPLI</sequence>